<feature type="signal peptide" evidence="3">
    <location>
        <begin position="1"/>
        <end position="38"/>
    </location>
</feature>
<sequence length="301" mass="33569">MSLSSAGVAKANLTRMISFKVLLVCHFALELLVAGSLSEQVQNSLESSSSHDNVSQPTEETSDDNLIKSPLLNNPVDGSSTGNDSVTNDTMISNATQIKKFTCLLDETQENNPTFQIVNGTTLLSVLKQNQNVTSRTQPAACHVVVFFTSWCPFSVQAAPHLNALPRGFPMMSFYAIDAYSHNSLTTMQGVMAIPSLFLYHNGKAAARYNETEYKVDLFASFITRYTGIQPIGVLNRTTADYQGPLPTSVIEQTDQWLILAWVVLFLSLVYWFTRSNLFWTLMENIRNTWREAEAQHQHID</sequence>
<evidence type="ECO:0000256" key="1">
    <source>
        <dbReference type="SAM" id="MobiDB-lite"/>
    </source>
</evidence>
<dbReference type="SUPFAM" id="SSF52833">
    <property type="entry name" value="Thioredoxin-like"/>
    <property type="match status" value="1"/>
</dbReference>
<proteinExistence type="predicted"/>
<evidence type="ECO:0000313" key="6">
    <source>
        <dbReference type="Proteomes" id="UP001234178"/>
    </source>
</evidence>
<gene>
    <name evidence="5" type="ORF">OUZ56_020961</name>
</gene>
<keyword evidence="3" id="KW-0732">Signal</keyword>
<dbReference type="PANTHER" id="PTHR14684">
    <property type="entry name" value="THIOREDOXIN DOMAIN-CONTAINING PROTEIN 15"/>
    <property type="match status" value="1"/>
</dbReference>
<evidence type="ECO:0000313" key="5">
    <source>
        <dbReference type="EMBL" id="KAK4011852.1"/>
    </source>
</evidence>
<feature type="transmembrane region" description="Helical" evidence="2">
    <location>
        <begin position="257"/>
        <end position="274"/>
    </location>
</feature>
<keyword evidence="2" id="KW-1133">Transmembrane helix</keyword>
<dbReference type="PANTHER" id="PTHR14684:SF2">
    <property type="entry name" value="THIOREDOXIN DOMAIN-CONTAINING PROTEIN 15"/>
    <property type="match status" value="1"/>
</dbReference>
<reference evidence="5 6" key="1">
    <citation type="journal article" date="2023" name="Nucleic Acids Res.">
        <title>The hologenome of Daphnia magna reveals possible DNA methylation and microbiome-mediated evolution of the host genome.</title>
        <authorList>
            <person name="Chaturvedi A."/>
            <person name="Li X."/>
            <person name="Dhandapani V."/>
            <person name="Marshall H."/>
            <person name="Kissane S."/>
            <person name="Cuenca-Cambronero M."/>
            <person name="Asole G."/>
            <person name="Calvet F."/>
            <person name="Ruiz-Romero M."/>
            <person name="Marangio P."/>
            <person name="Guigo R."/>
            <person name="Rago D."/>
            <person name="Mirbahai L."/>
            <person name="Eastwood N."/>
            <person name="Colbourne J.K."/>
            <person name="Zhou J."/>
            <person name="Mallon E."/>
            <person name="Orsini L."/>
        </authorList>
    </citation>
    <scope>NUCLEOTIDE SEQUENCE [LARGE SCALE GENOMIC DNA]</scope>
    <source>
        <strain evidence="5">LRV0_1</strain>
    </source>
</reference>
<dbReference type="InterPro" id="IPR036249">
    <property type="entry name" value="Thioredoxin-like_sf"/>
</dbReference>
<feature type="domain" description="Thioredoxin" evidence="4">
    <location>
        <begin position="139"/>
        <end position="220"/>
    </location>
</feature>
<accession>A0ABQ9ZG01</accession>
<evidence type="ECO:0000256" key="3">
    <source>
        <dbReference type="SAM" id="SignalP"/>
    </source>
</evidence>
<evidence type="ECO:0000259" key="4">
    <source>
        <dbReference type="Pfam" id="PF00085"/>
    </source>
</evidence>
<feature type="compositionally biased region" description="Polar residues" evidence="1">
    <location>
        <begin position="44"/>
        <end position="59"/>
    </location>
</feature>
<dbReference type="Gene3D" id="3.40.30.10">
    <property type="entry name" value="Glutaredoxin"/>
    <property type="match status" value="1"/>
</dbReference>
<keyword evidence="2" id="KW-0472">Membrane</keyword>
<dbReference type="EMBL" id="JAOYFB010000003">
    <property type="protein sequence ID" value="KAK4011852.1"/>
    <property type="molecule type" value="Genomic_DNA"/>
</dbReference>
<dbReference type="Pfam" id="PF00085">
    <property type="entry name" value="Thioredoxin"/>
    <property type="match status" value="1"/>
</dbReference>
<dbReference type="Proteomes" id="UP001234178">
    <property type="component" value="Unassembled WGS sequence"/>
</dbReference>
<feature type="chain" id="PRO_5047481644" description="Thioredoxin domain-containing protein" evidence="3">
    <location>
        <begin position="39"/>
        <end position="301"/>
    </location>
</feature>
<keyword evidence="2" id="KW-0812">Transmembrane</keyword>
<dbReference type="InterPro" id="IPR013766">
    <property type="entry name" value="Thioredoxin_domain"/>
</dbReference>
<feature type="compositionally biased region" description="Polar residues" evidence="1">
    <location>
        <begin position="76"/>
        <end position="89"/>
    </location>
</feature>
<keyword evidence="6" id="KW-1185">Reference proteome</keyword>
<comment type="caution">
    <text evidence="5">The sequence shown here is derived from an EMBL/GenBank/DDBJ whole genome shotgun (WGS) entry which is preliminary data.</text>
</comment>
<feature type="region of interest" description="Disordered" evidence="1">
    <location>
        <begin position="44"/>
        <end position="89"/>
    </location>
</feature>
<evidence type="ECO:0000256" key="2">
    <source>
        <dbReference type="SAM" id="Phobius"/>
    </source>
</evidence>
<organism evidence="5 6">
    <name type="scientific">Daphnia magna</name>
    <dbReference type="NCBI Taxonomy" id="35525"/>
    <lineage>
        <taxon>Eukaryota</taxon>
        <taxon>Metazoa</taxon>
        <taxon>Ecdysozoa</taxon>
        <taxon>Arthropoda</taxon>
        <taxon>Crustacea</taxon>
        <taxon>Branchiopoda</taxon>
        <taxon>Diplostraca</taxon>
        <taxon>Cladocera</taxon>
        <taxon>Anomopoda</taxon>
        <taxon>Daphniidae</taxon>
        <taxon>Daphnia</taxon>
    </lineage>
</organism>
<dbReference type="InterPro" id="IPR042418">
    <property type="entry name" value="TXNDC15"/>
</dbReference>
<protein>
    <recommendedName>
        <fullName evidence="4">Thioredoxin domain-containing protein</fullName>
    </recommendedName>
</protein>
<name>A0ABQ9ZG01_9CRUS</name>